<name>L8X3T7_THACA</name>
<comment type="caution">
    <text evidence="2">The sequence shown here is derived from an EMBL/GenBank/DDBJ whole genome shotgun (WGS) entry which is preliminary data.</text>
</comment>
<gene>
    <name evidence="2" type="ORF">AG1IA_00992</name>
</gene>
<proteinExistence type="predicted"/>
<organism evidence="2 3">
    <name type="scientific">Thanatephorus cucumeris (strain AG1-IA)</name>
    <name type="common">Rice sheath blight fungus</name>
    <name type="synonym">Rhizoctonia solani</name>
    <dbReference type="NCBI Taxonomy" id="983506"/>
    <lineage>
        <taxon>Eukaryota</taxon>
        <taxon>Fungi</taxon>
        <taxon>Dikarya</taxon>
        <taxon>Basidiomycota</taxon>
        <taxon>Agaricomycotina</taxon>
        <taxon>Agaricomycetes</taxon>
        <taxon>Cantharellales</taxon>
        <taxon>Ceratobasidiaceae</taxon>
        <taxon>Rhizoctonia</taxon>
        <taxon>Rhizoctonia solani AG-1</taxon>
    </lineage>
</organism>
<sequence>MLETLRLEDITIQLSIVPDTPGDGTEIKSSGANTYRVPLNEFLHLRTEVHNLTTRELPLILDIKAARETRLEHILFQEPHSDIHLGIVGTESQARETGLCFLASGEYAFIATVRHAGFDAEEVTTMIRSEVSEIVVIVE</sequence>
<evidence type="ECO:0000313" key="3">
    <source>
        <dbReference type="Proteomes" id="UP000011668"/>
    </source>
</evidence>
<evidence type="ECO:0000259" key="1">
    <source>
        <dbReference type="Pfam" id="PF26283"/>
    </source>
</evidence>
<dbReference type="InterPro" id="IPR058568">
    <property type="entry name" value="Ig_TRAPPC9_Trs120_4th"/>
</dbReference>
<dbReference type="Pfam" id="PF26283">
    <property type="entry name" value="Ig_TRAPPC9-Trs120_4th"/>
    <property type="match status" value="1"/>
</dbReference>
<dbReference type="OrthoDB" id="3241709at2759"/>
<dbReference type="Proteomes" id="UP000011668">
    <property type="component" value="Unassembled WGS sequence"/>
</dbReference>
<dbReference type="AlphaFoldDB" id="L8X3T7"/>
<protein>
    <recommendedName>
        <fullName evidence="1">Trs120/TRAPPC9 fourth Ig-like domain-containing protein</fullName>
    </recommendedName>
</protein>
<dbReference type="EMBL" id="AFRT01000231">
    <property type="protein sequence ID" value="ELU44976.1"/>
    <property type="molecule type" value="Genomic_DNA"/>
</dbReference>
<feature type="domain" description="Trs120/TRAPPC9 fourth Ig-like" evidence="1">
    <location>
        <begin position="11"/>
        <end position="117"/>
    </location>
</feature>
<dbReference type="STRING" id="983506.L8X3T7"/>
<evidence type="ECO:0000313" key="2">
    <source>
        <dbReference type="EMBL" id="ELU44976.1"/>
    </source>
</evidence>
<accession>L8X3T7</accession>
<dbReference type="HOGENOM" id="CLU_1846445_0_0_1"/>
<keyword evidence="3" id="KW-1185">Reference proteome</keyword>
<reference evidence="2 3" key="1">
    <citation type="journal article" date="2013" name="Nat. Commun.">
        <title>The evolution and pathogenic mechanisms of the rice sheath blight pathogen.</title>
        <authorList>
            <person name="Zheng A."/>
            <person name="Lin R."/>
            <person name="Xu L."/>
            <person name="Qin P."/>
            <person name="Tang C."/>
            <person name="Ai P."/>
            <person name="Zhang D."/>
            <person name="Liu Y."/>
            <person name="Sun Z."/>
            <person name="Feng H."/>
            <person name="Wang Y."/>
            <person name="Chen Y."/>
            <person name="Liang X."/>
            <person name="Fu R."/>
            <person name="Li Q."/>
            <person name="Zhang J."/>
            <person name="Yu X."/>
            <person name="Xie Z."/>
            <person name="Ding L."/>
            <person name="Guan P."/>
            <person name="Tang J."/>
            <person name="Liang Y."/>
            <person name="Wang S."/>
            <person name="Deng Q."/>
            <person name="Li S."/>
            <person name="Zhu J."/>
            <person name="Wang L."/>
            <person name="Liu H."/>
            <person name="Li P."/>
        </authorList>
    </citation>
    <scope>NUCLEOTIDE SEQUENCE [LARGE SCALE GENOMIC DNA]</scope>
    <source>
        <strain evidence="3">AG-1 IA</strain>
    </source>
</reference>